<organism evidence="1 2">
    <name type="scientific">Mycena chlorophos</name>
    <name type="common">Agaric fungus</name>
    <name type="synonym">Agaricus chlorophos</name>
    <dbReference type="NCBI Taxonomy" id="658473"/>
    <lineage>
        <taxon>Eukaryota</taxon>
        <taxon>Fungi</taxon>
        <taxon>Dikarya</taxon>
        <taxon>Basidiomycota</taxon>
        <taxon>Agaricomycotina</taxon>
        <taxon>Agaricomycetes</taxon>
        <taxon>Agaricomycetidae</taxon>
        <taxon>Agaricales</taxon>
        <taxon>Marasmiineae</taxon>
        <taxon>Mycenaceae</taxon>
        <taxon>Mycena</taxon>
    </lineage>
</organism>
<dbReference type="Gene3D" id="1.20.1280.50">
    <property type="match status" value="1"/>
</dbReference>
<name>A0ABQ0LE94_MYCCL</name>
<sequence length="434" mass="48282">MDASTRAAYREELAIVDSRIDALKTQLAPLYANRARIRSALATHKYDVTTLPNEVIAEVFTHFLAPYPNPPKRGHRSKNSPTRLLGICRRWHDIALRTPQLWRSIRCNASRREDVTVAKSWLERSGTTLISFVCVLDTGGSPSAPFSREAALDAFFSQSGRWEHAVFEIHRVAQILPRLCSVPAALGGAVIDTPHLVQLAVVPISYGFDDEDLEPFPEIKFVEPVPPLRSLALLAMHCALPPAAWSQLASLNLMDIHLSELVVSLGHCTNLIWCKLILYGYGDVSALTGVAIRLPRLEVLSLDTFRAADELDEDVDCLSLFTTPALRLLELAVVFFHPVPGRLEPQIRALLARSRSGSSSGCPLRRVQLSGNHTIAEPQIAVCRAVFPDVEFHAPDTPESDVYSDEAWKKDRYWIDSDEWDSEYQRGEGSESEG</sequence>
<gene>
    <name evidence="1" type="ORF">MCHLO_06667</name>
</gene>
<evidence type="ECO:0000313" key="2">
    <source>
        <dbReference type="Proteomes" id="UP000815677"/>
    </source>
</evidence>
<reference evidence="1" key="1">
    <citation type="submission" date="2014-09" db="EMBL/GenBank/DDBJ databases">
        <title>Genome sequence of the luminous mushroom Mycena chlorophos for searching fungal bioluminescence genes.</title>
        <authorList>
            <person name="Tanaka Y."/>
            <person name="Kasuga D."/>
            <person name="Oba Y."/>
            <person name="Hase S."/>
            <person name="Sato K."/>
            <person name="Oba Y."/>
            <person name="Sakakibara Y."/>
        </authorList>
    </citation>
    <scope>NUCLEOTIDE SEQUENCE</scope>
</reference>
<keyword evidence="2" id="KW-1185">Reference proteome</keyword>
<dbReference type="EMBL" id="DF845436">
    <property type="protein sequence ID" value="GAT49347.1"/>
    <property type="molecule type" value="Genomic_DNA"/>
</dbReference>
<protein>
    <recommendedName>
        <fullName evidence="3">F-box domain-containing protein</fullName>
    </recommendedName>
</protein>
<evidence type="ECO:0008006" key="3">
    <source>
        <dbReference type="Google" id="ProtNLM"/>
    </source>
</evidence>
<dbReference type="Proteomes" id="UP000815677">
    <property type="component" value="Unassembled WGS sequence"/>
</dbReference>
<accession>A0ABQ0LE94</accession>
<proteinExistence type="predicted"/>
<evidence type="ECO:0000313" key="1">
    <source>
        <dbReference type="EMBL" id="GAT49347.1"/>
    </source>
</evidence>